<dbReference type="KEGG" id="mesg:MLAUSG7_1601"/>
<dbReference type="EMBL" id="LR792632">
    <property type="protein sequence ID" value="CAB3290146.1"/>
    <property type="molecule type" value="Genomic_DNA"/>
</dbReference>
<gene>
    <name evidence="1" type="ORF">MLAUSG7_1601</name>
</gene>
<protein>
    <submittedName>
        <fullName evidence="1">Uncharacterized protein</fullName>
    </submittedName>
</protein>
<dbReference type="AlphaFoldDB" id="A0A8D6SXM6"/>
<evidence type="ECO:0000313" key="2">
    <source>
        <dbReference type="Proteomes" id="UP000679213"/>
    </source>
</evidence>
<sequence length="37" mass="4416">MIRKVIANRLDKYKYIPFFIDFRGKNVVSIDNFAVHS</sequence>
<accession>A0A8D6SXM6</accession>
<keyword evidence="2" id="KW-1185">Reference proteome</keyword>
<proteinExistence type="predicted"/>
<reference evidence="1 2" key="1">
    <citation type="submission" date="2020-04" db="EMBL/GenBank/DDBJ databases">
        <authorList>
            <consortium name="Genoscope - CEA"/>
            <person name="William W."/>
        </authorList>
    </citation>
    <scope>NUCLEOTIDE SEQUENCE [LARGE SCALE GENOMIC DNA]</scope>
    <source>
        <strain evidence="1 2">SG7</strain>
    </source>
</reference>
<organism evidence="1 2">
    <name type="scientific">Methanocaldococcus lauensis</name>
    <dbReference type="NCBI Taxonomy" id="2546128"/>
    <lineage>
        <taxon>Archaea</taxon>
        <taxon>Methanobacteriati</taxon>
        <taxon>Methanobacteriota</taxon>
        <taxon>Methanomada group</taxon>
        <taxon>Methanococci</taxon>
        <taxon>Methanococcales</taxon>
        <taxon>Methanocaldococcaceae</taxon>
        <taxon>Methanocaldococcus</taxon>
    </lineage>
</organism>
<evidence type="ECO:0000313" key="1">
    <source>
        <dbReference type="EMBL" id="CAB3290146.1"/>
    </source>
</evidence>
<dbReference type="Proteomes" id="UP000679213">
    <property type="component" value="Chromosome I"/>
</dbReference>
<name>A0A8D6SXM6_9EURY</name>